<protein>
    <submittedName>
        <fullName evidence="1">Uncharacterized protein</fullName>
    </submittedName>
</protein>
<accession>A0A5B7G876</accession>
<sequence length="138" mass="16058">MKHQMSGAGMRSWCQAGVTLDVQDVRVPPLSATTNRYPVSDMEQIQFRSQIPKNEHIFLHRIITWSTYKIFDSCKVIAQDEPPCYLPPPHVTEIMGAQLNIYADEHIMFHNVRLHEQSYTHIRWQSDEERSQGSDDDC</sequence>
<proteinExistence type="predicted"/>
<name>A0A5B7G876_PORTR</name>
<keyword evidence="2" id="KW-1185">Reference proteome</keyword>
<dbReference type="EMBL" id="VSRR010011609">
    <property type="protein sequence ID" value="MPC53423.1"/>
    <property type="molecule type" value="Genomic_DNA"/>
</dbReference>
<gene>
    <name evidence="1" type="ORF">E2C01_047313</name>
</gene>
<organism evidence="1 2">
    <name type="scientific">Portunus trituberculatus</name>
    <name type="common">Swimming crab</name>
    <name type="synonym">Neptunus trituberculatus</name>
    <dbReference type="NCBI Taxonomy" id="210409"/>
    <lineage>
        <taxon>Eukaryota</taxon>
        <taxon>Metazoa</taxon>
        <taxon>Ecdysozoa</taxon>
        <taxon>Arthropoda</taxon>
        <taxon>Crustacea</taxon>
        <taxon>Multicrustacea</taxon>
        <taxon>Malacostraca</taxon>
        <taxon>Eumalacostraca</taxon>
        <taxon>Eucarida</taxon>
        <taxon>Decapoda</taxon>
        <taxon>Pleocyemata</taxon>
        <taxon>Brachyura</taxon>
        <taxon>Eubrachyura</taxon>
        <taxon>Portunoidea</taxon>
        <taxon>Portunidae</taxon>
        <taxon>Portuninae</taxon>
        <taxon>Portunus</taxon>
    </lineage>
</organism>
<dbReference type="Proteomes" id="UP000324222">
    <property type="component" value="Unassembled WGS sequence"/>
</dbReference>
<evidence type="ECO:0000313" key="1">
    <source>
        <dbReference type="EMBL" id="MPC53423.1"/>
    </source>
</evidence>
<evidence type="ECO:0000313" key="2">
    <source>
        <dbReference type="Proteomes" id="UP000324222"/>
    </source>
</evidence>
<dbReference type="AlphaFoldDB" id="A0A5B7G876"/>
<comment type="caution">
    <text evidence="1">The sequence shown here is derived from an EMBL/GenBank/DDBJ whole genome shotgun (WGS) entry which is preliminary data.</text>
</comment>
<reference evidence="1 2" key="1">
    <citation type="submission" date="2019-05" db="EMBL/GenBank/DDBJ databases">
        <title>Another draft genome of Portunus trituberculatus and its Hox gene families provides insights of decapod evolution.</title>
        <authorList>
            <person name="Jeong J.-H."/>
            <person name="Song I."/>
            <person name="Kim S."/>
            <person name="Choi T."/>
            <person name="Kim D."/>
            <person name="Ryu S."/>
            <person name="Kim W."/>
        </authorList>
    </citation>
    <scope>NUCLEOTIDE SEQUENCE [LARGE SCALE GENOMIC DNA]</scope>
    <source>
        <tissue evidence="1">Muscle</tissue>
    </source>
</reference>